<proteinExistence type="inferred from homology"/>
<dbReference type="PROSITE" id="PS51257">
    <property type="entry name" value="PROKAR_LIPOPROTEIN"/>
    <property type="match status" value="1"/>
</dbReference>
<sequence>MSGSQRSMTSRRGFLRYTGMGAVAIGAGGLLAACGDSGATAGGGTVAGALKKPARFRVATGPGDNFLLDHINFERKQFDAYNLQVGKLIYPQSGVQAMQLLTGGGVDAMVQDPILTMASYVNGQEGKRPVMVGLRVPETTYSIVANEGTDFPDESASFEERMHALAGKRVGVTAVGAGNDQQLKLALEAAGMAYDDVEHVGVGQFAAGIAQMKAKRLEAYVGFTWATTRLLAAQTGGRMYIDFLDPATPEILRNQQVQFHIVREDFLDKNQDVVTAWLAAQTAALDWVLDNPEKAADFLNKNSFDGKGQELATSYIKHFVDDVAPKIKPNWVVPQEPVDLMIEVATKLGAVKEGEVSYEDLVAESARA</sequence>
<keyword evidence="6" id="KW-1185">Reference proteome</keyword>
<dbReference type="Pfam" id="PF09084">
    <property type="entry name" value="NMT1"/>
    <property type="match status" value="1"/>
</dbReference>
<evidence type="ECO:0000259" key="4">
    <source>
        <dbReference type="Pfam" id="PF09084"/>
    </source>
</evidence>
<evidence type="ECO:0000313" key="6">
    <source>
        <dbReference type="Proteomes" id="UP000313231"/>
    </source>
</evidence>
<evidence type="ECO:0000256" key="1">
    <source>
        <dbReference type="ARBA" id="ARBA00004418"/>
    </source>
</evidence>
<gene>
    <name evidence="5" type="ORF">FHP29_00350</name>
</gene>
<dbReference type="PANTHER" id="PTHR30024:SF47">
    <property type="entry name" value="TAURINE-BINDING PERIPLASMIC PROTEIN"/>
    <property type="match status" value="1"/>
</dbReference>
<reference evidence="5 6" key="1">
    <citation type="journal article" date="2016" name="Int. J. Syst. Evol. Microbiol.">
        <title>Nocardioides albidus sp. nov., an actinobacterium isolated from garden soil.</title>
        <authorList>
            <person name="Singh H."/>
            <person name="Du J."/>
            <person name="Trinh H."/>
            <person name="Won K."/>
            <person name="Yang J.E."/>
            <person name="Yin C."/>
            <person name="Kook M."/>
            <person name="Yi T.H."/>
        </authorList>
    </citation>
    <scope>NUCLEOTIDE SEQUENCE [LARGE SCALE GENOMIC DNA]</scope>
    <source>
        <strain evidence="5 6">CCTCC AB 2015297</strain>
    </source>
</reference>
<dbReference type="GO" id="GO:0042597">
    <property type="term" value="C:periplasmic space"/>
    <property type="evidence" value="ECO:0007669"/>
    <property type="project" value="UniProtKB-SubCell"/>
</dbReference>
<organism evidence="5 6">
    <name type="scientific">Nocardioides albidus</name>
    <dbReference type="NCBI Taxonomy" id="1517589"/>
    <lineage>
        <taxon>Bacteria</taxon>
        <taxon>Bacillati</taxon>
        <taxon>Actinomycetota</taxon>
        <taxon>Actinomycetes</taxon>
        <taxon>Propionibacteriales</taxon>
        <taxon>Nocardioidaceae</taxon>
        <taxon>Nocardioides</taxon>
    </lineage>
</organism>
<dbReference type="EMBL" id="VDMP01000008">
    <property type="protein sequence ID" value="TNM50812.1"/>
    <property type="molecule type" value="Genomic_DNA"/>
</dbReference>
<accession>A0A5C4WS55</accession>
<evidence type="ECO:0000256" key="3">
    <source>
        <dbReference type="ARBA" id="ARBA00022729"/>
    </source>
</evidence>
<protein>
    <submittedName>
        <fullName evidence="5">ABC transporter substrate-binding protein</fullName>
    </submittedName>
</protein>
<comment type="caution">
    <text evidence="5">The sequence shown here is derived from an EMBL/GenBank/DDBJ whole genome shotgun (WGS) entry which is preliminary data.</text>
</comment>
<dbReference type="PANTHER" id="PTHR30024">
    <property type="entry name" value="ALIPHATIC SULFONATES-BINDING PROTEIN-RELATED"/>
    <property type="match status" value="1"/>
</dbReference>
<dbReference type="InterPro" id="IPR006311">
    <property type="entry name" value="TAT_signal"/>
</dbReference>
<dbReference type="Proteomes" id="UP000313231">
    <property type="component" value="Unassembled WGS sequence"/>
</dbReference>
<dbReference type="InterPro" id="IPR019546">
    <property type="entry name" value="TAT_signal_bac_arc"/>
</dbReference>
<feature type="domain" description="SsuA/THI5-like" evidence="4">
    <location>
        <begin position="87"/>
        <end position="295"/>
    </location>
</feature>
<dbReference type="Gene3D" id="3.40.190.10">
    <property type="entry name" value="Periplasmic binding protein-like II"/>
    <property type="match status" value="2"/>
</dbReference>
<dbReference type="PROSITE" id="PS51318">
    <property type="entry name" value="TAT"/>
    <property type="match status" value="1"/>
</dbReference>
<dbReference type="OrthoDB" id="174578at2"/>
<evidence type="ECO:0000313" key="5">
    <source>
        <dbReference type="EMBL" id="TNM50812.1"/>
    </source>
</evidence>
<dbReference type="RefSeq" id="WP_139620903.1">
    <property type="nucleotide sequence ID" value="NZ_VDMP01000008.1"/>
</dbReference>
<name>A0A5C4WS55_9ACTN</name>
<comment type="subcellular location">
    <subcellularLocation>
        <location evidence="1">Periplasm</location>
    </subcellularLocation>
</comment>
<dbReference type="AlphaFoldDB" id="A0A5C4WS55"/>
<dbReference type="NCBIfam" id="TIGR01409">
    <property type="entry name" value="TAT_signal_seq"/>
    <property type="match status" value="1"/>
</dbReference>
<keyword evidence="3" id="KW-0732">Signal</keyword>
<dbReference type="SUPFAM" id="SSF53850">
    <property type="entry name" value="Periplasmic binding protein-like II"/>
    <property type="match status" value="1"/>
</dbReference>
<dbReference type="InterPro" id="IPR015168">
    <property type="entry name" value="SsuA/THI5"/>
</dbReference>
<comment type="similarity">
    <text evidence="2">Belongs to the bacterial solute-binding protein SsuA/TauA family.</text>
</comment>
<evidence type="ECO:0000256" key="2">
    <source>
        <dbReference type="ARBA" id="ARBA00010742"/>
    </source>
</evidence>